<sequence length="172" mass="19065">MGNPAMVGVSRIEIVESVATLKALMLDQPSVESKERLQCLYWLKSGQASNVSAVATLLGRHRTTVQRWLAKYRSGGMMRLLEAPSGQGRKSQVPEAVKQALLTQLSTEEGFSSYGEVQDWLAARGVDLTYGGTHYYVHNYLQASLKVSRPRSRSQNPAQVHLFKKPSEPNCD</sequence>
<protein>
    <submittedName>
        <fullName evidence="2">Helix-turn-helix domain-containing protein</fullName>
    </submittedName>
</protein>
<dbReference type="Pfam" id="PF13565">
    <property type="entry name" value="HTH_32"/>
    <property type="match status" value="1"/>
</dbReference>
<accession>A0A928VRI3</accession>
<dbReference type="EMBL" id="JADEXQ010000056">
    <property type="protein sequence ID" value="MBE9031222.1"/>
    <property type="molecule type" value="Genomic_DNA"/>
</dbReference>
<name>A0A928VRI3_9CYAN</name>
<reference evidence="2" key="1">
    <citation type="submission" date="2020-10" db="EMBL/GenBank/DDBJ databases">
        <authorList>
            <person name="Castelo-Branco R."/>
            <person name="Eusebio N."/>
            <person name="Adriana R."/>
            <person name="Vieira A."/>
            <person name="Brugerolle De Fraissinette N."/>
            <person name="Rezende De Castro R."/>
            <person name="Schneider M.P."/>
            <person name="Vasconcelos V."/>
            <person name="Leao P.N."/>
        </authorList>
    </citation>
    <scope>NUCLEOTIDE SEQUENCE</scope>
    <source>
        <strain evidence="2">LEGE 11480</strain>
    </source>
</reference>
<comment type="caution">
    <text evidence="2">The sequence shown here is derived from an EMBL/GenBank/DDBJ whole genome shotgun (WGS) entry which is preliminary data.</text>
</comment>
<proteinExistence type="predicted"/>
<dbReference type="SUPFAM" id="SSF46689">
    <property type="entry name" value="Homeodomain-like"/>
    <property type="match status" value="1"/>
</dbReference>
<evidence type="ECO:0000256" key="1">
    <source>
        <dbReference type="SAM" id="MobiDB-lite"/>
    </source>
</evidence>
<feature type="region of interest" description="Disordered" evidence="1">
    <location>
        <begin position="148"/>
        <end position="172"/>
    </location>
</feature>
<gene>
    <name evidence="2" type="ORF">IQ266_15920</name>
</gene>
<dbReference type="Proteomes" id="UP000625316">
    <property type="component" value="Unassembled WGS sequence"/>
</dbReference>
<dbReference type="RefSeq" id="WP_264326052.1">
    <property type="nucleotide sequence ID" value="NZ_JADEXQ010000056.1"/>
</dbReference>
<dbReference type="AlphaFoldDB" id="A0A928VRI3"/>
<keyword evidence="3" id="KW-1185">Reference proteome</keyword>
<evidence type="ECO:0000313" key="2">
    <source>
        <dbReference type="EMBL" id="MBE9031222.1"/>
    </source>
</evidence>
<evidence type="ECO:0000313" key="3">
    <source>
        <dbReference type="Proteomes" id="UP000625316"/>
    </source>
</evidence>
<organism evidence="2 3">
    <name type="scientific">Romeriopsis navalis LEGE 11480</name>
    <dbReference type="NCBI Taxonomy" id="2777977"/>
    <lineage>
        <taxon>Bacteria</taxon>
        <taxon>Bacillati</taxon>
        <taxon>Cyanobacteriota</taxon>
        <taxon>Cyanophyceae</taxon>
        <taxon>Leptolyngbyales</taxon>
        <taxon>Leptolyngbyaceae</taxon>
        <taxon>Romeriopsis</taxon>
        <taxon>Romeriopsis navalis</taxon>
    </lineage>
</organism>
<dbReference type="InterPro" id="IPR009057">
    <property type="entry name" value="Homeodomain-like_sf"/>
</dbReference>